<evidence type="ECO:0000313" key="3">
    <source>
        <dbReference type="EMBL" id="CAA7396840.1"/>
    </source>
</evidence>
<dbReference type="AlphaFoldDB" id="A0A7I8KGJ1"/>
<dbReference type="InterPro" id="IPR044839">
    <property type="entry name" value="NDR1-like"/>
</dbReference>
<dbReference type="Proteomes" id="UP000663760">
    <property type="component" value="Chromosome 5"/>
</dbReference>
<dbReference type="EMBL" id="LR746268">
    <property type="protein sequence ID" value="CAA7396840.1"/>
    <property type="molecule type" value="Genomic_DNA"/>
</dbReference>
<organism evidence="3 4">
    <name type="scientific">Spirodela intermedia</name>
    <name type="common">Intermediate duckweed</name>
    <dbReference type="NCBI Taxonomy" id="51605"/>
    <lineage>
        <taxon>Eukaryota</taxon>
        <taxon>Viridiplantae</taxon>
        <taxon>Streptophyta</taxon>
        <taxon>Embryophyta</taxon>
        <taxon>Tracheophyta</taxon>
        <taxon>Spermatophyta</taxon>
        <taxon>Magnoliopsida</taxon>
        <taxon>Liliopsida</taxon>
        <taxon>Araceae</taxon>
        <taxon>Lemnoideae</taxon>
        <taxon>Spirodela</taxon>
    </lineage>
</organism>
<keyword evidence="4" id="KW-1185">Reference proteome</keyword>
<dbReference type="GO" id="GO:0098542">
    <property type="term" value="P:defense response to other organism"/>
    <property type="evidence" value="ECO:0007669"/>
    <property type="project" value="InterPro"/>
</dbReference>
<sequence>MVIVVVVVGLVCVVIFIPFSSKEVDIAVAVETASLVRFSLDRNALDYALALNLTWSNNGSFVVRYNELRAKVFFSGETFGMAVIPGFSQETRNTSTVSVEFKGQTRMADEAAETYSREKVDGNYEFNVEVDARLWKEKNNRKEEVLETEAISAVVDCWINVALMSNSSSPRTFERTQCRVKF</sequence>
<dbReference type="OrthoDB" id="1889094at2759"/>
<gene>
    <name evidence="3" type="ORF">SI8410_05007503</name>
</gene>
<evidence type="ECO:0000256" key="1">
    <source>
        <dbReference type="ARBA" id="ARBA00004370"/>
    </source>
</evidence>
<evidence type="ECO:0000313" key="4">
    <source>
        <dbReference type="Proteomes" id="UP000663760"/>
    </source>
</evidence>
<dbReference type="PANTHER" id="PTHR31234:SF61">
    <property type="entry name" value="OS01G0574800 PROTEIN"/>
    <property type="match status" value="1"/>
</dbReference>
<dbReference type="GO" id="GO:0005886">
    <property type="term" value="C:plasma membrane"/>
    <property type="evidence" value="ECO:0007669"/>
    <property type="project" value="TreeGrafter"/>
</dbReference>
<protein>
    <submittedName>
        <fullName evidence="3">Uncharacterized protein</fullName>
    </submittedName>
</protein>
<comment type="subcellular location">
    <subcellularLocation>
        <location evidence="1">Membrane</location>
    </subcellularLocation>
</comment>
<evidence type="ECO:0000256" key="2">
    <source>
        <dbReference type="ARBA" id="ARBA00023136"/>
    </source>
</evidence>
<name>A0A7I8KGJ1_SPIIN</name>
<accession>A0A7I8KGJ1</accession>
<proteinExistence type="predicted"/>
<reference evidence="3" key="1">
    <citation type="submission" date="2020-02" db="EMBL/GenBank/DDBJ databases">
        <authorList>
            <person name="Scholz U."/>
            <person name="Mascher M."/>
            <person name="Fiebig A."/>
        </authorList>
    </citation>
    <scope>NUCLEOTIDE SEQUENCE</scope>
</reference>
<dbReference type="PANTHER" id="PTHR31234">
    <property type="entry name" value="LATE EMBRYOGENESIS ABUNDANT (LEA) HYDROXYPROLINE-RICH GLYCOPROTEIN FAMILY"/>
    <property type="match status" value="1"/>
</dbReference>
<keyword evidence="2" id="KW-0472">Membrane</keyword>